<dbReference type="STRING" id="1121919.SAMN02745975_00451"/>
<dbReference type="EMBL" id="FQZV01000006">
    <property type="protein sequence ID" value="SHI72518.1"/>
    <property type="molecule type" value="Genomic_DNA"/>
</dbReference>
<dbReference type="OrthoDB" id="1955180at2"/>
<protein>
    <recommendedName>
        <fullName evidence="4">SipW-cognate class signal peptide</fullName>
    </recommendedName>
</protein>
<accession>A0A1M6DHN2</accession>
<keyword evidence="3" id="KW-1185">Reference proteome</keyword>
<evidence type="ECO:0000313" key="3">
    <source>
        <dbReference type="Proteomes" id="UP000184536"/>
    </source>
</evidence>
<organism evidence="2 3">
    <name type="scientific">Geosporobacter subterraneus DSM 17957</name>
    <dbReference type="NCBI Taxonomy" id="1121919"/>
    <lineage>
        <taxon>Bacteria</taxon>
        <taxon>Bacillati</taxon>
        <taxon>Bacillota</taxon>
        <taxon>Clostridia</taxon>
        <taxon>Peptostreptococcales</taxon>
        <taxon>Thermotaleaceae</taxon>
        <taxon>Geosporobacter</taxon>
    </lineage>
</organism>
<evidence type="ECO:0000256" key="1">
    <source>
        <dbReference type="SAM" id="SignalP"/>
    </source>
</evidence>
<proteinExistence type="predicted"/>
<dbReference type="RefSeq" id="WP_110939746.1">
    <property type="nucleotide sequence ID" value="NZ_FQZV01000006.1"/>
</dbReference>
<feature type="chain" id="PRO_5013178086" description="SipW-cognate class signal peptide" evidence="1">
    <location>
        <begin position="24"/>
        <end position="249"/>
    </location>
</feature>
<gene>
    <name evidence="2" type="ORF">SAMN02745975_00451</name>
</gene>
<evidence type="ECO:0000313" key="2">
    <source>
        <dbReference type="EMBL" id="SHI72518.1"/>
    </source>
</evidence>
<keyword evidence="1" id="KW-0732">Signal</keyword>
<dbReference type="AlphaFoldDB" id="A0A1M6DHN2"/>
<dbReference type="Proteomes" id="UP000184536">
    <property type="component" value="Unassembled WGS sequence"/>
</dbReference>
<feature type="signal peptide" evidence="1">
    <location>
        <begin position="1"/>
        <end position="23"/>
    </location>
</feature>
<reference evidence="3" key="1">
    <citation type="submission" date="2016-11" db="EMBL/GenBank/DDBJ databases">
        <authorList>
            <person name="Varghese N."/>
            <person name="Submissions S."/>
        </authorList>
    </citation>
    <scope>NUCLEOTIDE SEQUENCE [LARGE SCALE GENOMIC DNA]</scope>
    <source>
        <strain evidence="3">DSM 17957</strain>
    </source>
</reference>
<sequence>MKRSRFLALALVVAVMLMGAGYAAWTDQVFLTTTVNTGNFKMEIDKGTNSTVRTGSRQADNLVHKWHHFDWTSGTRANDVSFVGDDTMVVQLSDLYPGGVVQVDMRTNNMGTIPAKLGSINVQYLEGDYNLFTKLVAKSTWKADVTGDRVQDKWSHGPNQWASLQDAMNNLVNDTNTKNLVIEPNGWFSLGLGEEDEEDGCIQFKLLEDAGNYYQDKTVKFKITFNWEQWTTDPNSNPYTNYGGDGDLQ</sequence>
<evidence type="ECO:0008006" key="4">
    <source>
        <dbReference type="Google" id="ProtNLM"/>
    </source>
</evidence>
<name>A0A1M6DHN2_9FIRM</name>